<name>A0AA43ZGN6_9HYPH</name>
<organism evidence="2 3">
    <name type="scientific">Ferranicluibacter rubi</name>
    <dbReference type="NCBI Taxonomy" id="2715133"/>
    <lineage>
        <taxon>Bacteria</taxon>
        <taxon>Pseudomonadati</taxon>
        <taxon>Pseudomonadota</taxon>
        <taxon>Alphaproteobacteria</taxon>
        <taxon>Hyphomicrobiales</taxon>
        <taxon>Rhizobiaceae</taxon>
        <taxon>Ferranicluibacter</taxon>
    </lineage>
</organism>
<evidence type="ECO:0000256" key="1">
    <source>
        <dbReference type="SAM" id="MobiDB-lite"/>
    </source>
</evidence>
<dbReference type="RefSeq" id="WP_132442984.1">
    <property type="nucleotide sequence ID" value="NZ_JAANCM010000009.1"/>
</dbReference>
<reference evidence="2" key="1">
    <citation type="submission" date="2020-03" db="EMBL/GenBank/DDBJ databases">
        <title>Ferranicluibacter endophyticum gen. nov., sp. nov., a new genus isolated from Rubus ulmifolius Schott. stem.</title>
        <authorList>
            <person name="Roca-Couso R."/>
            <person name="Flores-Felix J.D."/>
            <person name="Igual J.M."/>
            <person name="Rivas R."/>
        </authorList>
    </citation>
    <scope>NUCLEOTIDE SEQUENCE</scope>
    <source>
        <strain evidence="2">CRRU44</strain>
    </source>
</reference>
<accession>A0AA43ZGN6</accession>
<proteinExistence type="predicted"/>
<dbReference type="Proteomes" id="UP001155840">
    <property type="component" value="Unassembled WGS sequence"/>
</dbReference>
<protein>
    <submittedName>
        <fullName evidence="2">Uncharacterized protein</fullName>
    </submittedName>
</protein>
<comment type="caution">
    <text evidence="2">The sequence shown here is derived from an EMBL/GenBank/DDBJ whole genome shotgun (WGS) entry which is preliminary data.</text>
</comment>
<evidence type="ECO:0000313" key="2">
    <source>
        <dbReference type="EMBL" id="NHT77547.1"/>
    </source>
</evidence>
<evidence type="ECO:0000313" key="3">
    <source>
        <dbReference type="Proteomes" id="UP001155840"/>
    </source>
</evidence>
<keyword evidence="3" id="KW-1185">Reference proteome</keyword>
<dbReference type="EMBL" id="JAANCM010000009">
    <property type="protein sequence ID" value="NHT77547.1"/>
    <property type="molecule type" value="Genomic_DNA"/>
</dbReference>
<feature type="region of interest" description="Disordered" evidence="1">
    <location>
        <begin position="47"/>
        <end position="70"/>
    </location>
</feature>
<gene>
    <name evidence="2" type="ORF">G8E10_17680</name>
</gene>
<sequence>MKYFKASRSFYGSLGSVRRNDKILLTDPRLADKDKVVKELVKSGLLVPASSDGEPASPATPRAAKTKPQA</sequence>
<dbReference type="AlphaFoldDB" id="A0AA43ZGN6"/>